<feature type="transmembrane region" description="Helical" evidence="2">
    <location>
        <begin position="200"/>
        <end position="226"/>
    </location>
</feature>
<comment type="caution">
    <text evidence="4">The sequence shown here is derived from an EMBL/GenBank/DDBJ whole genome shotgun (WGS) entry which is preliminary data.</text>
</comment>
<evidence type="ECO:0000256" key="1">
    <source>
        <dbReference type="SAM" id="MobiDB-lite"/>
    </source>
</evidence>
<keyword evidence="5" id="KW-1185">Reference proteome</keyword>
<protein>
    <submittedName>
        <fullName evidence="4">Zinc ribbon protein</fullName>
    </submittedName>
</protein>
<reference evidence="4 5" key="1">
    <citation type="submission" date="2019-03" db="EMBL/GenBank/DDBJ databases">
        <title>Genomic Encyclopedia of Type Strains, Phase IV (KMG-IV): sequencing the most valuable type-strain genomes for metagenomic binning, comparative biology and taxonomic classification.</title>
        <authorList>
            <person name="Goeker M."/>
        </authorList>
    </citation>
    <scope>NUCLEOTIDE SEQUENCE [LARGE SCALE GENOMIC DNA]</scope>
    <source>
        <strain evidence="4 5">DSM 13328</strain>
    </source>
</reference>
<feature type="region of interest" description="Disordered" evidence="1">
    <location>
        <begin position="16"/>
        <end position="90"/>
    </location>
</feature>
<dbReference type="OrthoDB" id="64860at2157"/>
<keyword evidence="2" id="KW-1133">Transmembrane helix</keyword>
<accession>A0A484F6W7</accession>
<evidence type="ECO:0000256" key="2">
    <source>
        <dbReference type="SAM" id="Phobius"/>
    </source>
</evidence>
<organism evidence="4 5">
    <name type="scientific">Methanimicrococcus blatticola</name>
    <dbReference type="NCBI Taxonomy" id="91560"/>
    <lineage>
        <taxon>Archaea</taxon>
        <taxon>Methanobacteriati</taxon>
        <taxon>Methanobacteriota</taxon>
        <taxon>Stenosarchaea group</taxon>
        <taxon>Methanomicrobia</taxon>
        <taxon>Methanosarcinales</taxon>
        <taxon>Methanosarcinaceae</taxon>
        <taxon>Methanimicrococcus</taxon>
    </lineage>
</organism>
<feature type="transmembrane region" description="Helical" evidence="2">
    <location>
        <begin position="149"/>
        <end position="175"/>
    </location>
</feature>
<evidence type="ECO:0000313" key="4">
    <source>
        <dbReference type="EMBL" id="TDQ68871.1"/>
    </source>
</evidence>
<feature type="compositionally biased region" description="Low complexity" evidence="1">
    <location>
        <begin position="46"/>
        <end position="84"/>
    </location>
</feature>
<feature type="compositionally biased region" description="Polar residues" evidence="1">
    <location>
        <begin position="33"/>
        <end position="45"/>
    </location>
</feature>
<feature type="domain" description="Putative zinc-ribbon" evidence="3">
    <location>
        <begin position="6"/>
        <end position="28"/>
    </location>
</feature>
<keyword evidence="2" id="KW-0472">Membrane</keyword>
<sequence length="229" mass="24730">MANNFCSNCGEPIPESGANVCTNCGKPLREPQTESTSTDSYQSTTGGNFQQSGSSNAQSGSSNAQAGSSNAQAGSSNAQQAESGDAQQTYTNDQNTNYEQQTRNENYNSYARPGNTAYVNDKNPIVSVILSFFFPGAGQVYNGDLKKGLMIVIGAIITLFIFFPASFVVWVYGLYDAYTDADKMNKGQIPYAEATMQDALIYAGVFIGSFILLFVIFFFIGLFFGLMMI</sequence>
<dbReference type="EMBL" id="SNYS01000008">
    <property type="protein sequence ID" value="TDQ68871.1"/>
    <property type="molecule type" value="Genomic_DNA"/>
</dbReference>
<dbReference type="RefSeq" id="WP_166627419.1">
    <property type="nucleotide sequence ID" value="NZ_JAHDUW010000003.1"/>
</dbReference>
<dbReference type="InterPro" id="IPR059113">
    <property type="entry name" value="Znf_ribbon"/>
</dbReference>
<evidence type="ECO:0000313" key="5">
    <source>
        <dbReference type="Proteomes" id="UP000294855"/>
    </source>
</evidence>
<dbReference type="AlphaFoldDB" id="A0A484F6W7"/>
<dbReference type="Pfam" id="PF13248">
    <property type="entry name" value="Zn_ribbon_3"/>
    <property type="match status" value="1"/>
</dbReference>
<name>A0A484F6W7_9EURY</name>
<proteinExistence type="predicted"/>
<keyword evidence="2" id="KW-0812">Transmembrane</keyword>
<dbReference type="Proteomes" id="UP000294855">
    <property type="component" value="Unassembled WGS sequence"/>
</dbReference>
<evidence type="ECO:0000259" key="3">
    <source>
        <dbReference type="Pfam" id="PF13248"/>
    </source>
</evidence>
<gene>
    <name evidence="4" type="ORF">C7391_1070</name>
</gene>